<dbReference type="RefSeq" id="WP_082660668.1">
    <property type="nucleotide sequence ID" value="NZ_CP013652.1"/>
</dbReference>
<sequence length="158" mass="18113">MMIGDMHKYNEEKHLYPPAIQQGLEQIVSRNLAAQKPGRYELDGQMMYALVQEMSTKPAEEQRAESHMTYADIQLLVSGEEKIGFSRLSAELEMADNQLAARDVAYYKHSHDESEIVLKPGMFAVFFPEDVHRPCCHVNGEKHSIKKIVVKVHRDLWG</sequence>
<dbReference type="Proteomes" id="UP000061660">
    <property type="component" value="Chromosome"/>
</dbReference>
<evidence type="ECO:0000313" key="2">
    <source>
        <dbReference type="Proteomes" id="UP000061660"/>
    </source>
</evidence>
<accession>A0A0U2VNY2</accession>
<dbReference type="OrthoDB" id="9792756at2"/>
<dbReference type="KEGG" id="pnp:IJ22_08410"/>
<dbReference type="Pfam" id="PF04074">
    <property type="entry name" value="DUF386"/>
    <property type="match status" value="1"/>
</dbReference>
<name>A0A0U2VNY2_9BACL</name>
<gene>
    <name evidence="1" type="ORF">IJ22_08410</name>
</gene>
<dbReference type="EMBL" id="CP013652">
    <property type="protein sequence ID" value="ALS21223.1"/>
    <property type="molecule type" value="Genomic_DNA"/>
</dbReference>
<reference evidence="2" key="1">
    <citation type="submission" date="2015-12" db="EMBL/GenBank/DDBJ databases">
        <title>Complete genome sequences of two moderately thermophilic Paenibacillus species.</title>
        <authorList>
            <person name="Butler R.III."/>
            <person name="Wang J."/>
            <person name="Stark B.C."/>
            <person name="Pombert J.-F."/>
        </authorList>
    </citation>
    <scope>NUCLEOTIDE SEQUENCE [LARGE SCALE GENOMIC DNA]</scope>
    <source>
        <strain evidence="2">32O-Y</strain>
    </source>
</reference>
<proteinExistence type="predicted"/>
<dbReference type="PANTHER" id="PTHR34986:SF1">
    <property type="entry name" value="PROTEIN YIAL"/>
    <property type="match status" value="1"/>
</dbReference>
<dbReference type="STRING" id="162209.IJ22_08410"/>
<keyword evidence="2" id="KW-1185">Reference proteome</keyword>
<dbReference type="AlphaFoldDB" id="A0A0U2VNY2"/>
<protein>
    <recommendedName>
        <fullName evidence="3">YhcH/YjgK/YiaL family protein</fullName>
    </recommendedName>
</protein>
<dbReference type="SUPFAM" id="SSF51197">
    <property type="entry name" value="Clavaminate synthase-like"/>
    <property type="match status" value="1"/>
</dbReference>
<dbReference type="InterPro" id="IPR004375">
    <property type="entry name" value="NanQ/TabA/YiaL"/>
</dbReference>
<dbReference type="PANTHER" id="PTHR34986">
    <property type="entry name" value="EVOLVED BETA-GALACTOSIDASE SUBUNIT BETA"/>
    <property type="match status" value="1"/>
</dbReference>
<evidence type="ECO:0000313" key="1">
    <source>
        <dbReference type="EMBL" id="ALS21223.1"/>
    </source>
</evidence>
<evidence type="ECO:0008006" key="3">
    <source>
        <dbReference type="Google" id="ProtNLM"/>
    </source>
</evidence>
<dbReference type="PATRIC" id="fig|162209.4.peg.899"/>
<dbReference type="InterPro" id="IPR037012">
    <property type="entry name" value="NanQ/TabA/YiaL_sf"/>
</dbReference>
<dbReference type="Gene3D" id="2.60.120.370">
    <property type="entry name" value="YhcH/YjgK/YiaL"/>
    <property type="match status" value="1"/>
</dbReference>
<organism evidence="1 2">
    <name type="scientific">Paenibacillus naphthalenovorans</name>
    <dbReference type="NCBI Taxonomy" id="162209"/>
    <lineage>
        <taxon>Bacteria</taxon>
        <taxon>Bacillati</taxon>
        <taxon>Bacillota</taxon>
        <taxon>Bacilli</taxon>
        <taxon>Bacillales</taxon>
        <taxon>Paenibacillaceae</taxon>
        <taxon>Paenibacillus</taxon>
    </lineage>
</organism>
<dbReference type="NCBIfam" id="TIGR00022">
    <property type="entry name" value="YhcH/YjgK/YiaL family protein"/>
    <property type="match status" value="1"/>
</dbReference>
<dbReference type="GO" id="GO:0005829">
    <property type="term" value="C:cytosol"/>
    <property type="evidence" value="ECO:0007669"/>
    <property type="project" value="TreeGrafter"/>
</dbReference>
<reference evidence="1 2" key="2">
    <citation type="journal article" date="2016" name="Genome Announc.">
        <title>Complete Genome Sequences of Two Interactive Moderate Thermophiles, Paenibacillus napthalenovorans 32O-Y and Paenibacillus sp. 32O-W.</title>
        <authorList>
            <person name="Butler R.R.III."/>
            <person name="Wang J."/>
            <person name="Stark B.C."/>
            <person name="Pombert J.F."/>
        </authorList>
    </citation>
    <scope>NUCLEOTIDE SEQUENCE [LARGE SCALE GENOMIC DNA]</scope>
    <source>
        <strain evidence="1 2">32O-Y</strain>
    </source>
</reference>